<evidence type="ECO:0000313" key="13">
    <source>
        <dbReference type="Proteomes" id="UP000316921"/>
    </source>
</evidence>
<dbReference type="InterPro" id="IPR015365">
    <property type="entry name" value="Elong-fact-P_C"/>
</dbReference>
<dbReference type="FunFam" id="2.40.50.140:FF:000009">
    <property type="entry name" value="Elongation factor P"/>
    <property type="match status" value="1"/>
</dbReference>
<dbReference type="RefSeq" id="WP_145065627.1">
    <property type="nucleotide sequence ID" value="NZ_CP036287.1"/>
</dbReference>
<dbReference type="InterPro" id="IPR020599">
    <property type="entry name" value="Transl_elong_fac_P/YeiP"/>
</dbReference>
<protein>
    <recommendedName>
        <fullName evidence="7 8">Elongation factor P</fullName>
        <shortName evidence="7">EF-P</shortName>
    </recommendedName>
</protein>
<dbReference type="InterPro" id="IPR012340">
    <property type="entry name" value="NA-bd_OB-fold"/>
</dbReference>
<dbReference type="SUPFAM" id="SSF50104">
    <property type="entry name" value="Translation proteins SH3-like domain"/>
    <property type="match status" value="1"/>
</dbReference>
<dbReference type="SMART" id="SM00841">
    <property type="entry name" value="Elong-fact-P_C"/>
    <property type="match status" value="1"/>
</dbReference>
<dbReference type="HAMAP" id="MF_00141">
    <property type="entry name" value="EF_P"/>
    <property type="match status" value="1"/>
</dbReference>
<accession>A0A518BKD9</accession>
<dbReference type="InterPro" id="IPR013852">
    <property type="entry name" value="Transl_elong_P/YeiP_CS"/>
</dbReference>
<dbReference type="NCBIfam" id="NF001810">
    <property type="entry name" value="PRK00529.1"/>
    <property type="match status" value="1"/>
</dbReference>
<keyword evidence="4 7" id="KW-0963">Cytoplasm</keyword>
<dbReference type="PANTHER" id="PTHR30053">
    <property type="entry name" value="ELONGATION FACTOR P"/>
    <property type="match status" value="1"/>
</dbReference>
<dbReference type="InterPro" id="IPR014722">
    <property type="entry name" value="Rib_uL2_dom2"/>
</dbReference>
<dbReference type="GO" id="GO:0043043">
    <property type="term" value="P:peptide biosynthetic process"/>
    <property type="evidence" value="ECO:0007669"/>
    <property type="project" value="InterPro"/>
</dbReference>
<keyword evidence="5 7" id="KW-0251">Elongation factor</keyword>
<evidence type="ECO:0000256" key="9">
    <source>
        <dbReference type="RuleBase" id="RU004389"/>
    </source>
</evidence>
<dbReference type="PANTHER" id="PTHR30053:SF14">
    <property type="entry name" value="TRANSLATION ELONGATION FACTOR KOW-LIKE DOMAIN-CONTAINING PROTEIN"/>
    <property type="match status" value="1"/>
</dbReference>
<organism evidence="12 13">
    <name type="scientific">Engelhardtia mirabilis</name>
    <dbReference type="NCBI Taxonomy" id="2528011"/>
    <lineage>
        <taxon>Bacteria</taxon>
        <taxon>Pseudomonadati</taxon>
        <taxon>Planctomycetota</taxon>
        <taxon>Planctomycetia</taxon>
        <taxon>Planctomycetia incertae sedis</taxon>
        <taxon>Engelhardtia</taxon>
    </lineage>
</organism>
<dbReference type="CDD" id="cd04470">
    <property type="entry name" value="S1_EF-P_repeat_1"/>
    <property type="match status" value="1"/>
</dbReference>
<feature type="domain" description="Translation elongation factor P/YeiP central" evidence="11">
    <location>
        <begin position="68"/>
        <end position="123"/>
    </location>
</feature>
<evidence type="ECO:0000256" key="5">
    <source>
        <dbReference type="ARBA" id="ARBA00022768"/>
    </source>
</evidence>
<gene>
    <name evidence="12" type="primary">efp_1</name>
    <name evidence="7" type="synonym">efp</name>
    <name evidence="12" type="ORF">Pla133_25240</name>
</gene>
<dbReference type="KEGG" id="pbap:Pla133_25240"/>
<dbReference type="SUPFAM" id="SSF50249">
    <property type="entry name" value="Nucleic acid-binding proteins"/>
    <property type="match status" value="2"/>
</dbReference>
<evidence type="ECO:0000256" key="1">
    <source>
        <dbReference type="ARBA" id="ARBA00004496"/>
    </source>
</evidence>
<dbReference type="PROSITE" id="PS01275">
    <property type="entry name" value="EFP"/>
    <property type="match status" value="1"/>
</dbReference>
<evidence type="ECO:0000256" key="2">
    <source>
        <dbReference type="ARBA" id="ARBA00004815"/>
    </source>
</evidence>
<evidence type="ECO:0000256" key="8">
    <source>
        <dbReference type="NCBIfam" id="TIGR00038"/>
    </source>
</evidence>
<dbReference type="GO" id="GO:0003746">
    <property type="term" value="F:translation elongation factor activity"/>
    <property type="evidence" value="ECO:0007669"/>
    <property type="project" value="UniProtKB-UniRule"/>
</dbReference>
<evidence type="ECO:0000256" key="6">
    <source>
        <dbReference type="ARBA" id="ARBA00022917"/>
    </source>
</evidence>
<dbReference type="InterPro" id="IPR011768">
    <property type="entry name" value="Transl_elongation_fac_P"/>
</dbReference>
<name>A0A518BKD9_9BACT</name>
<evidence type="ECO:0000259" key="11">
    <source>
        <dbReference type="SMART" id="SM01185"/>
    </source>
</evidence>
<feature type="domain" description="Elongation factor P C-terminal" evidence="10">
    <location>
        <begin position="131"/>
        <end position="186"/>
    </location>
</feature>
<dbReference type="SMART" id="SM01185">
    <property type="entry name" value="EFP"/>
    <property type="match status" value="1"/>
</dbReference>
<comment type="similarity">
    <text evidence="3 7 9">Belongs to the elongation factor P family.</text>
</comment>
<dbReference type="Pfam" id="PF09285">
    <property type="entry name" value="Elong-fact-P_C"/>
    <property type="match status" value="1"/>
</dbReference>
<evidence type="ECO:0000256" key="7">
    <source>
        <dbReference type="HAMAP-Rule" id="MF_00141"/>
    </source>
</evidence>
<keyword evidence="13" id="KW-1185">Reference proteome</keyword>
<dbReference type="GO" id="GO:0005829">
    <property type="term" value="C:cytosol"/>
    <property type="evidence" value="ECO:0007669"/>
    <property type="project" value="UniProtKB-ARBA"/>
</dbReference>
<dbReference type="FunFam" id="2.40.50.140:FF:000004">
    <property type="entry name" value="Elongation factor P"/>
    <property type="match status" value="1"/>
</dbReference>
<evidence type="ECO:0000256" key="4">
    <source>
        <dbReference type="ARBA" id="ARBA00022490"/>
    </source>
</evidence>
<dbReference type="Pfam" id="PF08207">
    <property type="entry name" value="EFP_N"/>
    <property type="match status" value="1"/>
</dbReference>
<evidence type="ECO:0000313" key="12">
    <source>
        <dbReference type="EMBL" id="QDU67441.1"/>
    </source>
</evidence>
<comment type="pathway">
    <text evidence="2 7">Protein biosynthesis; polypeptide chain elongation.</text>
</comment>
<dbReference type="Proteomes" id="UP000316921">
    <property type="component" value="Chromosome"/>
</dbReference>
<dbReference type="InterPro" id="IPR008991">
    <property type="entry name" value="Translation_prot_SH3-like_sf"/>
</dbReference>
<dbReference type="UniPathway" id="UPA00345"/>
<sequence>MSVKATDVRKGHVLEKDGDLLLITEYIHKTPGNLRSIIQIKTKSLINGAAGSMRLSGNDSVDVAFLDRKKTEYLYKDGEGTYIFMDAETYDQFPLAEELIGDKMGFVSPNSTVEVTFHGTTPIGVELPPSVVLEVIEAEAAVKGNSATNVKKNAVVETGMTVKVPMHIGVGEKIKIHTDTGDFLGRANE</sequence>
<dbReference type="EMBL" id="CP036287">
    <property type="protein sequence ID" value="QDU67441.1"/>
    <property type="molecule type" value="Genomic_DNA"/>
</dbReference>
<reference evidence="12 13" key="1">
    <citation type="submission" date="2019-02" db="EMBL/GenBank/DDBJ databases">
        <title>Deep-cultivation of Planctomycetes and their phenomic and genomic characterization uncovers novel biology.</title>
        <authorList>
            <person name="Wiegand S."/>
            <person name="Jogler M."/>
            <person name="Boedeker C."/>
            <person name="Pinto D."/>
            <person name="Vollmers J."/>
            <person name="Rivas-Marin E."/>
            <person name="Kohn T."/>
            <person name="Peeters S.H."/>
            <person name="Heuer A."/>
            <person name="Rast P."/>
            <person name="Oberbeckmann S."/>
            <person name="Bunk B."/>
            <person name="Jeske O."/>
            <person name="Meyerdierks A."/>
            <person name="Storesund J.E."/>
            <person name="Kallscheuer N."/>
            <person name="Luecker S."/>
            <person name="Lage O.M."/>
            <person name="Pohl T."/>
            <person name="Merkel B.J."/>
            <person name="Hornburger P."/>
            <person name="Mueller R.-W."/>
            <person name="Bruemmer F."/>
            <person name="Labrenz M."/>
            <person name="Spormann A.M."/>
            <person name="Op den Camp H."/>
            <person name="Overmann J."/>
            <person name="Amann R."/>
            <person name="Jetten M.S.M."/>
            <person name="Mascher T."/>
            <person name="Medema M.H."/>
            <person name="Devos D.P."/>
            <person name="Kaster A.-K."/>
            <person name="Ovreas L."/>
            <person name="Rohde M."/>
            <person name="Galperin M.Y."/>
            <person name="Jogler C."/>
        </authorList>
    </citation>
    <scope>NUCLEOTIDE SEQUENCE [LARGE SCALE GENOMIC DNA]</scope>
    <source>
        <strain evidence="12 13">Pla133</strain>
    </source>
</reference>
<dbReference type="NCBIfam" id="TIGR00038">
    <property type="entry name" value="efp"/>
    <property type="match status" value="1"/>
</dbReference>
<evidence type="ECO:0000259" key="10">
    <source>
        <dbReference type="SMART" id="SM00841"/>
    </source>
</evidence>
<comment type="function">
    <text evidence="7">Involved in peptide bond synthesis. Stimulates efficient translation and peptide-bond synthesis on native or reconstituted 70S ribosomes in vitro. Probably functions indirectly by altering the affinity of the ribosome for aminoacyl-tRNA, thus increasing their reactivity as acceptors for peptidyl transferase.</text>
</comment>
<dbReference type="InterPro" id="IPR001059">
    <property type="entry name" value="Transl_elong_P/YeiP_cen"/>
</dbReference>
<dbReference type="Gene3D" id="2.40.50.140">
    <property type="entry name" value="Nucleic acid-binding proteins"/>
    <property type="match status" value="2"/>
</dbReference>
<dbReference type="AlphaFoldDB" id="A0A518BKD9"/>
<keyword evidence="6 7" id="KW-0648">Protein biosynthesis</keyword>
<dbReference type="PIRSF" id="PIRSF005901">
    <property type="entry name" value="EF-P"/>
    <property type="match status" value="1"/>
</dbReference>
<comment type="subcellular location">
    <subcellularLocation>
        <location evidence="1 7">Cytoplasm</location>
    </subcellularLocation>
</comment>
<dbReference type="InterPro" id="IPR013185">
    <property type="entry name" value="Transl_elong_KOW-like"/>
</dbReference>
<evidence type="ECO:0000256" key="3">
    <source>
        <dbReference type="ARBA" id="ARBA00009479"/>
    </source>
</evidence>
<proteinExistence type="inferred from homology"/>
<dbReference type="Gene3D" id="2.30.30.30">
    <property type="match status" value="1"/>
</dbReference>
<dbReference type="Pfam" id="PF01132">
    <property type="entry name" value="EFP"/>
    <property type="match status" value="1"/>
</dbReference>